<dbReference type="EMBL" id="HG001634">
    <property type="protein sequence ID" value="CDF33123.1"/>
    <property type="molecule type" value="Genomic_DNA"/>
</dbReference>
<dbReference type="KEGG" id="ccp:CHC_T00001978001"/>
<dbReference type="Proteomes" id="UP000012073">
    <property type="component" value="Unassembled WGS sequence"/>
</dbReference>
<gene>
    <name evidence="1" type="ORF">CHC_T00001978001</name>
</gene>
<evidence type="ECO:0000313" key="1">
    <source>
        <dbReference type="EMBL" id="CDF33123.1"/>
    </source>
</evidence>
<name>R7Q5L4_CHOCR</name>
<organism evidence="1 2">
    <name type="scientific">Chondrus crispus</name>
    <name type="common">Carrageen Irish moss</name>
    <name type="synonym">Polymorpha crispa</name>
    <dbReference type="NCBI Taxonomy" id="2769"/>
    <lineage>
        <taxon>Eukaryota</taxon>
        <taxon>Rhodophyta</taxon>
        <taxon>Florideophyceae</taxon>
        <taxon>Rhodymeniophycidae</taxon>
        <taxon>Gigartinales</taxon>
        <taxon>Gigartinaceae</taxon>
        <taxon>Chondrus</taxon>
    </lineage>
</organism>
<proteinExistence type="predicted"/>
<accession>R7Q5L4</accession>
<dbReference type="AlphaFoldDB" id="R7Q5L4"/>
<protein>
    <submittedName>
        <fullName evidence="1">Uncharacterized protein</fullName>
    </submittedName>
</protein>
<dbReference type="Gramene" id="CDF33123">
    <property type="protein sequence ID" value="CDF33123"/>
    <property type="gene ID" value="CHC_T00001978001"/>
</dbReference>
<dbReference type="GeneID" id="17320640"/>
<keyword evidence="2" id="KW-1185">Reference proteome</keyword>
<dbReference type="RefSeq" id="XP_005712926.1">
    <property type="nucleotide sequence ID" value="XM_005712869.1"/>
</dbReference>
<evidence type="ECO:0000313" key="2">
    <source>
        <dbReference type="Proteomes" id="UP000012073"/>
    </source>
</evidence>
<reference evidence="2" key="1">
    <citation type="journal article" date="2013" name="Proc. Natl. Acad. Sci. U.S.A.">
        <title>Genome structure and metabolic features in the red seaweed Chondrus crispus shed light on evolution of the Archaeplastida.</title>
        <authorList>
            <person name="Collen J."/>
            <person name="Porcel B."/>
            <person name="Carre W."/>
            <person name="Ball S.G."/>
            <person name="Chaparro C."/>
            <person name="Tonon T."/>
            <person name="Barbeyron T."/>
            <person name="Michel G."/>
            <person name="Noel B."/>
            <person name="Valentin K."/>
            <person name="Elias M."/>
            <person name="Artiguenave F."/>
            <person name="Arun A."/>
            <person name="Aury J.M."/>
            <person name="Barbosa-Neto J.F."/>
            <person name="Bothwell J.H."/>
            <person name="Bouget F.Y."/>
            <person name="Brillet L."/>
            <person name="Cabello-Hurtado F."/>
            <person name="Capella-Gutierrez S."/>
            <person name="Charrier B."/>
            <person name="Cladiere L."/>
            <person name="Cock J.M."/>
            <person name="Coelho S.M."/>
            <person name="Colleoni C."/>
            <person name="Czjzek M."/>
            <person name="Da Silva C."/>
            <person name="Delage L."/>
            <person name="Denoeud F."/>
            <person name="Deschamps P."/>
            <person name="Dittami S.M."/>
            <person name="Gabaldon T."/>
            <person name="Gachon C.M."/>
            <person name="Groisillier A."/>
            <person name="Herve C."/>
            <person name="Jabbari K."/>
            <person name="Katinka M."/>
            <person name="Kloareg B."/>
            <person name="Kowalczyk N."/>
            <person name="Labadie K."/>
            <person name="Leblanc C."/>
            <person name="Lopez P.J."/>
            <person name="McLachlan D.H."/>
            <person name="Meslet-Cladiere L."/>
            <person name="Moustafa A."/>
            <person name="Nehr Z."/>
            <person name="Nyvall Collen P."/>
            <person name="Panaud O."/>
            <person name="Partensky F."/>
            <person name="Poulain J."/>
            <person name="Rensing S.A."/>
            <person name="Rousvoal S."/>
            <person name="Samson G."/>
            <person name="Symeonidi A."/>
            <person name="Weissenbach J."/>
            <person name="Zambounis A."/>
            <person name="Wincker P."/>
            <person name="Boyen C."/>
        </authorList>
    </citation>
    <scope>NUCLEOTIDE SEQUENCE [LARGE SCALE GENOMIC DNA]</scope>
    <source>
        <strain evidence="2">cv. Stackhouse</strain>
    </source>
</reference>
<sequence>MAFFSLTNSPFFSVAFRGGVWSRSASCCAWRISVPDGHVKSGSSSGAMGALNKAALRPLEMTVCSLVGLAPHRESRSAQQFSSPEM</sequence>